<evidence type="ECO:0000313" key="2">
    <source>
        <dbReference type="EMBL" id="QJA87261.1"/>
    </source>
</evidence>
<name>A0A6H1ZRZ8_9ZZZZ</name>
<protein>
    <submittedName>
        <fullName evidence="1">Uncharacterized protein</fullName>
    </submittedName>
</protein>
<sequence>MEKKEILEGNKLIAKFMDFEFLNKNDYAKQVHCPSEELDHMPDCNCYYHSSWDWLMPVLIKVVSMKEYYEFRKGYMWPYMEGNPMACFSITQKHDTNLTFEIIYKEVIKFIKWYNKEKSNDTK</sequence>
<accession>A0A6H1ZRZ8</accession>
<dbReference type="EMBL" id="MT144171">
    <property type="protein sequence ID" value="QJA50055.1"/>
    <property type="molecule type" value="Genomic_DNA"/>
</dbReference>
<proteinExistence type="predicted"/>
<evidence type="ECO:0000313" key="1">
    <source>
        <dbReference type="EMBL" id="QJA50055.1"/>
    </source>
</evidence>
<dbReference type="AlphaFoldDB" id="A0A6H1ZRZ8"/>
<gene>
    <name evidence="2" type="ORF">MM415B03025_0011</name>
    <name evidence="1" type="ORF">TM448A01582_0008</name>
</gene>
<organism evidence="1">
    <name type="scientific">viral metagenome</name>
    <dbReference type="NCBI Taxonomy" id="1070528"/>
    <lineage>
        <taxon>unclassified sequences</taxon>
        <taxon>metagenomes</taxon>
        <taxon>organismal metagenomes</taxon>
    </lineage>
</organism>
<reference evidence="1" key="1">
    <citation type="submission" date="2020-03" db="EMBL/GenBank/DDBJ databases">
        <title>The deep terrestrial virosphere.</title>
        <authorList>
            <person name="Holmfeldt K."/>
            <person name="Nilsson E."/>
            <person name="Simone D."/>
            <person name="Lopez-Fernandez M."/>
            <person name="Wu X."/>
            <person name="de Brujin I."/>
            <person name="Lundin D."/>
            <person name="Andersson A."/>
            <person name="Bertilsson S."/>
            <person name="Dopson M."/>
        </authorList>
    </citation>
    <scope>NUCLEOTIDE SEQUENCE</scope>
    <source>
        <strain evidence="2">MM415B03025</strain>
        <strain evidence="1">TM448A01582</strain>
    </source>
</reference>
<dbReference type="EMBL" id="MT142692">
    <property type="protein sequence ID" value="QJA87261.1"/>
    <property type="molecule type" value="Genomic_DNA"/>
</dbReference>